<dbReference type="PANTHER" id="PTHR30204">
    <property type="entry name" value="REDOX-CYCLING DRUG-SENSING TRANSCRIPTIONAL ACTIVATOR SOXR"/>
    <property type="match status" value="1"/>
</dbReference>
<dbReference type="Pfam" id="PF13411">
    <property type="entry name" value="MerR_1"/>
    <property type="match status" value="1"/>
</dbReference>
<dbReference type="GO" id="GO:0003677">
    <property type="term" value="F:DNA binding"/>
    <property type="evidence" value="ECO:0007669"/>
    <property type="project" value="UniProtKB-KW"/>
</dbReference>
<keyword evidence="3" id="KW-0804">Transcription</keyword>
<feature type="coiled-coil region" evidence="4">
    <location>
        <begin position="75"/>
        <end position="102"/>
    </location>
</feature>
<dbReference type="PANTHER" id="PTHR30204:SF94">
    <property type="entry name" value="HEAVY METAL-DEPENDENT TRANSCRIPTIONAL REGULATOR HI_0293-RELATED"/>
    <property type="match status" value="1"/>
</dbReference>
<proteinExistence type="predicted"/>
<evidence type="ECO:0000256" key="1">
    <source>
        <dbReference type="ARBA" id="ARBA00023015"/>
    </source>
</evidence>
<dbReference type="STRING" id="249189.RV04_GL000537"/>
<gene>
    <name evidence="6" type="ORF">RV04_GL000537</name>
</gene>
<dbReference type="SMART" id="SM00422">
    <property type="entry name" value="HTH_MERR"/>
    <property type="match status" value="1"/>
</dbReference>
<dbReference type="EMBL" id="JXKQ01000011">
    <property type="protein sequence ID" value="OJG44343.1"/>
    <property type="molecule type" value="Genomic_DNA"/>
</dbReference>
<dbReference type="GO" id="GO:0003700">
    <property type="term" value="F:DNA-binding transcription factor activity"/>
    <property type="evidence" value="ECO:0007669"/>
    <property type="project" value="InterPro"/>
</dbReference>
<organism evidence="6 7">
    <name type="scientific">Enterococcus hermanniensis</name>
    <dbReference type="NCBI Taxonomy" id="249189"/>
    <lineage>
        <taxon>Bacteria</taxon>
        <taxon>Bacillati</taxon>
        <taxon>Bacillota</taxon>
        <taxon>Bacilli</taxon>
        <taxon>Lactobacillales</taxon>
        <taxon>Enterococcaceae</taxon>
        <taxon>Enterococcus</taxon>
    </lineage>
</organism>
<sequence length="119" mass="13861">MKISDLAKKTQLPISTIRFYERRGLLSSDYFTRDKNGYRNYDSSAVQQLKFISLLLSNGFSITELLKINEKFGDSRTIEENIQLLEGKLMETKAKQKELAETEKILNQMLSNKKQQLHK</sequence>
<dbReference type="SUPFAM" id="SSF46955">
    <property type="entry name" value="Putative DNA-binding domain"/>
    <property type="match status" value="1"/>
</dbReference>
<dbReference type="Proteomes" id="UP000182077">
    <property type="component" value="Unassembled WGS sequence"/>
</dbReference>
<dbReference type="InterPro" id="IPR009061">
    <property type="entry name" value="DNA-bd_dom_put_sf"/>
</dbReference>
<dbReference type="AlphaFoldDB" id="A0A1L8TJG7"/>
<keyword evidence="4" id="KW-0175">Coiled coil</keyword>
<keyword evidence="1" id="KW-0805">Transcription regulation</keyword>
<evidence type="ECO:0000256" key="2">
    <source>
        <dbReference type="ARBA" id="ARBA00023125"/>
    </source>
</evidence>
<protein>
    <submittedName>
        <fullName evidence="6">Transcriptional regulator, MerR family</fullName>
    </submittedName>
</protein>
<dbReference type="PROSITE" id="PS50937">
    <property type="entry name" value="HTH_MERR_2"/>
    <property type="match status" value="1"/>
</dbReference>
<evidence type="ECO:0000256" key="3">
    <source>
        <dbReference type="ARBA" id="ARBA00023163"/>
    </source>
</evidence>
<dbReference type="RefSeq" id="WP_071858493.1">
    <property type="nucleotide sequence ID" value="NZ_JBHSHK010000007.1"/>
</dbReference>
<accession>A0A1L8TJG7</accession>
<name>A0A1L8TJG7_9ENTE</name>
<evidence type="ECO:0000313" key="7">
    <source>
        <dbReference type="Proteomes" id="UP000182077"/>
    </source>
</evidence>
<comment type="caution">
    <text evidence="6">The sequence shown here is derived from an EMBL/GenBank/DDBJ whole genome shotgun (WGS) entry which is preliminary data.</text>
</comment>
<reference evidence="6 7" key="1">
    <citation type="submission" date="2014-12" db="EMBL/GenBank/DDBJ databases">
        <title>Draft genome sequences of 29 type strains of Enterococci.</title>
        <authorList>
            <person name="Zhong Z."/>
            <person name="Sun Z."/>
            <person name="Liu W."/>
            <person name="Zhang W."/>
            <person name="Zhang H."/>
        </authorList>
    </citation>
    <scope>NUCLEOTIDE SEQUENCE [LARGE SCALE GENOMIC DNA]</scope>
    <source>
        <strain evidence="6 7">DSM 17122</strain>
    </source>
</reference>
<evidence type="ECO:0000259" key="5">
    <source>
        <dbReference type="PROSITE" id="PS50937"/>
    </source>
</evidence>
<keyword evidence="7" id="KW-1185">Reference proteome</keyword>
<evidence type="ECO:0000256" key="4">
    <source>
        <dbReference type="SAM" id="Coils"/>
    </source>
</evidence>
<dbReference type="InterPro" id="IPR000551">
    <property type="entry name" value="MerR-type_HTH_dom"/>
</dbReference>
<dbReference type="Gene3D" id="1.10.1660.10">
    <property type="match status" value="1"/>
</dbReference>
<feature type="domain" description="HTH merR-type" evidence="5">
    <location>
        <begin position="1"/>
        <end position="68"/>
    </location>
</feature>
<keyword evidence="2" id="KW-0238">DNA-binding</keyword>
<evidence type="ECO:0000313" key="6">
    <source>
        <dbReference type="EMBL" id="OJG44343.1"/>
    </source>
</evidence>
<dbReference type="InterPro" id="IPR047057">
    <property type="entry name" value="MerR_fam"/>
</dbReference>